<dbReference type="InterPro" id="IPR045584">
    <property type="entry name" value="Pilin-like"/>
</dbReference>
<feature type="domain" description="General secretion pathway GspH" evidence="11">
    <location>
        <begin position="45"/>
        <end position="161"/>
    </location>
</feature>
<keyword evidence="4" id="KW-0488">Methylation</keyword>
<dbReference type="RefSeq" id="WP_052767374.1">
    <property type="nucleotide sequence ID" value="NZ_CP017480.1"/>
</dbReference>
<organism evidence="12 13">
    <name type="scientific">Luteibacter rhizovicinus DSM 16549</name>
    <dbReference type="NCBI Taxonomy" id="1440763"/>
    <lineage>
        <taxon>Bacteria</taxon>
        <taxon>Pseudomonadati</taxon>
        <taxon>Pseudomonadota</taxon>
        <taxon>Gammaproteobacteria</taxon>
        <taxon>Lysobacterales</taxon>
        <taxon>Rhodanobacteraceae</taxon>
        <taxon>Luteibacter</taxon>
    </lineage>
</organism>
<keyword evidence="7" id="KW-1133">Transmembrane helix</keyword>
<dbReference type="GO" id="GO:0015627">
    <property type="term" value="C:type II protein secretion system complex"/>
    <property type="evidence" value="ECO:0007669"/>
    <property type="project" value="InterPro"/>
</dbReference>
<evidence type="ECO:0000256" key="1">
    <source>
        <dbReference type="ARBA" id="ARBA00004377"/>
    </source>
</evidence>
<dbReference type="KEGG" id="lrz:BJI69_01380"/>
<reference evidence="13" key="1">
    <citation type="submission" date="2016-09" db="EMBL/GenBank/DDBJ databases">
        <authorList>
            <person name="Lysoe E."/>
        </authorList>
    </citation>
    <scope>NUCLEOTIDE SEQUENCE [LARGE SCALE GENOMIC DNA]</scope>
    <source>
        <strain evidence="13">LJ96T</strain>
    </source>
</reference>
<dbReference type="InterPro" id="IPR022346">
    <property type="entry name" value="T2SS_GspH"/>
</dbReference>
<evidence type="ECO:0000256" key="9">
    <source>
        <dbReference type="ARBA" id="ARBA00025772"/>
    </source>
</evidence>
<dbReference type="Pfam" id="PF12019">
    <property type="entry name" value="GspH"/>
    <property type="match status" value="1"/>
</dbReference>
<sequence length="204" mass="21534">MGKRTHMAGLSMVELMVTVLVLAVLMAIAVPNFRGVMNRSNVVAAVNALSTDLQYARGAASSEHRFVSICRSTSGTQCDLPTGSAHDYDAGWIVYSYDVSSAGADQAYKAGSSNMTILRYNPQLKGVSLRATDVNVFTFNQTGQFVASAGRTGLNFVACSRANVSDSTDQLGTNEPGKQGSLLVLRQSGSLTVTPLPLTSSCLL</sequence>
<evidence type="ECO:0000256" key="7">
    <source>
        <dbReference type="ARBA" id="ARBA00022989"/>
    </source>
</evidence>
<evidence type="ECO:0000256" key="5">
    <source>
        <dbReference type="ARBA" id="ARBA00022519"/>
    </source>
</evidence>
<accession>A0A1L3ENT8</accession>
<dbReference type="Gene3D" id="3.55.40.10">
    <property type="entry name" value="minor pseudopilin epsh domain"/>
    <property type="match status" value="1"/>
</dbReference>
<keyword evidence="3" id="KW-1003">Cell membrane</keyword>
<keyword evidence="13" id="KW-1185">Reference proteome</keyword>
<evidence type="ECO:0000256" key="2">
    <source>
        <dbReference type="ARBA" id="ARBA00021549"/>
    </source>
</evidence>
<dbReference type="Proteomes" id="UP000182987">
    <property type="component" value="Chromosome"/>
</dbReference>
<evidence type="ECO:0000256" key="3">
    <source>
        <dbReference type="ARBA" id="ARBA00022475"/>
    </source>
</evidence>
<keyword evidence="8" id="KW-0472">Membrane</keyword>
<dbReference type="STRING" id="1440763.BJI69_01380"/>
<evidence type="ECO:0000256" key="6">
    <source>
        <dbReference type="ARBA" id="ARBA00022692"/>
    </source>
</evidence>
<protein>
    <recommendedName>
        <fullName evidence="2">Type II secretion system protein H</fullName>
    </recommendedName>
    <alternativeName>
        <fullName evidence="10">General secretion pathway protein H</fullName>
    </alternativeName>
</protein>
<evidence type="ECO:0000313" key="12">
    <source>
        <dbReference type="EMBL" id="APG02690.1"/>
    </source>
</evidence>
<comment type="similarity">
    <text evidence="9">Belongs to the GSP H family.</text>
</comment>
<keyword evidence="6" id="KW-0812">Transmembrane</keyword>
<dbReference type="GO" id="GO:0005886">
    <property type="term" value="C:plasma membrane"/>
    <property type="evidence" value="ECO:0007669"/>
    <property type="project" value="UniProtKB-SubCell"/>
</dbReference>
<evidence type="ECO:0000259" key="11">
    <source>
        <dbReference type="Pfam" id="PF12019"/>
    </source>
</evidence>
<evidence type="ECO:0000313" key="13">
    <source>
        <dbReference type="Proteomes" id="UP000182987"/>
    </source>
</evidence>
<dbReference type="SUPFAM" id="SSF54523">
    <property type="entry name" value="Pili subunits"/>
    <property type="match status" value="1"/>
</dbReference>
<comment type="subcellular location">
    <subcellularLocation>
        <location evidence="1">Cell inner membrane</location>
        <topology evidence="1">Single-pass membrane protein</topology>
    </subcellularLocation>
</comment>
<dbReference type="GO" id="GO:0015628">
    <property type="term" value="P:protein secretion by the type II secretion system"/>
    <property type="evidence" value="ECO:0007669"/>
    <property type="project" value="InterPro"/>
</dbReference>
<keyword evidence="5" id="KW-0997">Cell inner membrane</keyword>
<evidence type="ECO:0000256" key="4">
    <source>
        <dbReference type="ARBA" id="ARBA00022481"/>
    </source>
</evidence>
<name>A0A1L3ENT8_9GAMM</name>
<dbReference type="EMBL" id="CP017480">
    <property type="protein sequence ID" value="APG02690.1"/>
    <property type="molecule type" value="Genomic_DNA"/>
</dbReference>
<evidence type="ECO:0000256" key="8">
    <source>
        <dbReference type="ARBA" id="ARBA00023136"/>
    </source>
</evidence>
<dbReference type="AlphaFoldDB" id="A0A1L3ENT8"/>
<gene>
    <name evidence="12" type="ORF">BJI69_01380</name>
</gene>
<proteinExistence type="inferred from homology"/>
<evidence type="ECO:0000256" key="10">
    <source>
        <dbReference type="ARBA" id="ARBA00030775"/>
    </source>
</evidence>